<keyword evidence="2" id="KW-1133">Transmembrane helix</keyword>
<gene>
    <name evidence="3" type="ORF">SAMN05421867_11431</name>
</gene>
<dbReference type="EMBL" id="FOKA01000014">
    <property type="protein sequence ID" value="SFB31587.1"/>
    <property type="molecule type" value="Genomic_DNA"/>
</dbReference>
<proteinExistence type="predicted"/>
<dbReference type="Proteomes" id="UP000199012">
    <property type="component" value="Unassembled WGS sequence"/>
</dbReference>
<keyword evidence="4" id="KW-1185">Reference proteome</keyword>
<evidence type="ECO:0000313" key="3">
    <source>
        <dbReference type="EMBL" id="SFB31587.1"/>
    </source>
</evidence>
<evidence type="ECO:0000256" key="2">
    <source>
        <dbReference type="SAM" id="Phobius"/>
    </source>
</evidence>
<evidence type="ECO:0000313" key="4">
    <source>
        <dbReference type="Proteomes" id="UP000199012"/>
    </source>
</evidence>
<feature type="transmembrane region" description="Helical" evidence="2">
    <location>
        <begin position="51"/>
        <end position="74"/>
    </location>
</feature>
<feature type="transmembrane region" description="Helical" evidence="2">
    <location>
        <begin position="112"/>
        <end position="132"/>
    </location>
</feature>
<name>A0A1I1A169_9CELL</name>
<protein>
    <recommendedName>
        <fullName evidence="5">DUF3017 domain-containing protein</fullName>
    </recommendedName>
</protein>
<reference evidence="3 4" key="1">
    <citation type="submission" date="2016-10" db="EMBL/GenBank/DDBJ databases">
        <authorList>
            <person name="de Groot N.N."/>
        </authorList>
    </citation>
    <scope>NUCLEOTIDE SEQUENCE [LARGE SCALE GENOMIC DNA]</scope>
    <source>
        <strain evidence="3 4">CGMCC 4.6945</strain>
    </source>
</reference>
<feature type="region of interest" description="Disordered" evidence="1">
    <location>
        <begin position="1"/>
        <end position="39"/>
    </location>
</feature>
<sequence length="140" mass="13562">MTPAHPLSPPPGPRAPDPGDAGSSDAEVPLDGDGRPVPDLRRTSLRAAAEAAAGPSLLWVGAGVVVAVLVAVLVGTAAGAQVLAGVAAAGGAARALLPAAREPVAVSVRSRRFDAGVLLVAAVALLVLARSLPTVPGQPG</sequence>
<evidence type="ECO:0000256" key="1">
    <source>
        <dbReference type="SAM" id="MobiDB-lite"/>
    </source>
</evidence>
<dbReference type="RefSeq" id="WP_139224463.1">
    <property type="nucleotide sequence ID" value="NZ_BONM01000030.1"/>
</dbReference>
<dbReference type="AlphaFoldDB" id="A0A1I1A169"/>
<feature type="compositionally biased region" description="Pro residues" evidence="1">
    <location>
        <begin position="1"/>
        <end position="16"/>
    </location>
</feature>
<keyword evidence="2" id="KW-0812">Transmembrane</keyword>
<accession>A0A1I1A169</accession>
<evidence type="ECO:0008006" key="5">
    <source>
        <dbReference type="Google" id="ProtNLM"/>
    </source>
</evidence>
<keyword evidence="2" id="KW-0472">Membrane</keyword>
<organism evidence="3 4">
    <name type="scientific">Cellulomonas marina</name>
    <dbReference type="NCBI Taxonomy" id="988821"/>
    <lineage>
        <taxon>Bacteria</taxon>
        <taxon>Bacillati</taxon>
        <taxon>Actinomycetota</taxon>
        <taxon>Actinomycetes</taxon>
        <taxon>Micrococcales</taxon>
        <taxon>Cellulomonadaceae</taxon>
        <taxon>Cellulomonas</taxon>
    </lineage>
</organism>